<evidence type="ECO:0000259" key="5">
    <source>
        <dbReference type="PROSITE" id="PS50949"/>
    </source>
</evidence>
<dbReference type="PANTHER" id="PTHR43537">
    <property type="entry name" value="TRANSCRIPTIONAL REGULATOR, GNTR FAMILY"/>
    <property type="match status" value="1"/>
</dbReference>
<accession>A0ABV2FXP4</accession>
<dbReference type="Proteomes" id="UP001549200">
    <property type="component" value="Unassembled WGS sequence"/>
</dbReference>
<dbReference type="InterPro" id="IPR011711">
    <property type="entry name" value="GntR_C"/>
</dbReference>
<comment type="caution">
    <text evidence="6">The sequence shown here is derived from an EMBL/GenBank/DDBJ whole genome shotgun (WGS) entry which is preliminary data.</text>
</comment>
<feature type="domain" description="HTH gntR-type" evidence="5">
    <location>
        <begin position="24"/>
        <end position="92"/>
    </location>
</feature>
<dbReference type="Gene3D" id="1.20.120.530">
    <property type="entry name" value="GntR ligand-binding domain-like"/>
    <property type="match status" value="1"/>
</dbReference>
<dbReference type="GO" id="GO:0003677">
    <property type="term" value="F:DNA binding"/>
    <property type="evidence" value="ECO:0007669"/>
    <property type="project" value="UniProtKB-KW"/>
</dbReference>
<evidence type="ECO:0000256" key="2">
    <source>
        <dbReference type="ARBA" id="ARBA00023125"/>
    </source>
</evidence>
<dbReference type="SUPFAM" id="SSF46785">
    <property type="entry name" value="Winged helix' DNA-binding domain"/>
    <property type="match status" value="1"/>
</dbReference>
<evidence type="ECO:0000313" key="7">
    <source>
        <dbReference type="Proteomes" id="UP001549200"/>
    </source>
</evidence>
<dbReference type="CDD" id="cd07377">
    <property type="entry name" value="WHTH_GntR"/>
    <property type="match status" value="1"/>
</dbReference>
<evidence type="ECO:0000256" key="4">
    <source>
        <dbReference type="SAM" id="MobiDB-lite"/>
    </source>
</evidence>
<dbReference type="Pfam" id="PF07729">
    <property type="entry name" value="FCD"/>
    <property type="match status" value="1"/>
</dbReference>
<dbReference type="InterPro" id="IPR000524">
    <property type="entry name" value="Tscrpt_reg_HTH_GntR"/>
</dbReference>
<dbReference type="PANTHER" id="PTHR43537:SF5">
    <property type="entry name" value="UXU OPERON TRANSCRIPTIONAL REGULATOR"/>
    <property type="match status" value="1"/>
</dbReference>
<dbReference type="PROSITE" id="PS50949">
    <property type="entry name" value="HTH_GNTR"/>
    <property type="match status" value="1"/>
</dbReference>
<proteinExistence type="predicted"/>
<gene>
    <name evidence="6" type="ORF">ABID13_002446</name>
</gene>
<evidence type="ECO:0000313" key="6">
    <source>
        <dbReference type="EMBL" id="MET3570808.1"/>
    </source>
</evidence>
<keyword evidence="1" id="KW-0805">Transcription regulation</keyword>
<dbReference type="PRINTS" id="PR00035">
    <property type="entry name" value="HTHGNTR"/>
</dbReference>
<evidence type="ECO:0000256" key="1">
    <source>
        <dbReference type="ARBA" id="ARBA00023015"/>
    </source>
</evidence>
<dbReference type="SMART" id="SM00345">
    <property type="entry name" value="HTH_GNTR"/>
    <property type="match status" value="1"/>
</dbReference>
<dbReference type="SMART" id="SM00895">
    <property type="entry name" value="FCD"/>
    <property type="match status" value="1"/>
</dbReference>
<feature type="region of interest" description="Disordered" evidence="4">
    <location>
        <begin position="1"/>
        <end position="21"/>
    </location>
</feature>
<dbReference type="InterPro" id="IPR036390">
    <property type="entry name" value="WH_DNA-bd_sf"/>
</dbReference>
<dbReference type="Gene3D" id="1.10.10.10">
    <property type="entry name" value="Winged helix-like DNA-binding domain superfamily/Winged helix DNA-binding domain"/>
    <property type="match status" value="1"/>
</dbReference>
<keyword evidence="3" id="KW-0804">Transcription</keyword>
<protein>
    <submittedName>
        <fullName evidence="6">DNA-binding FadR family transcriptional regulator</fullName>
    </submittedName>
</protein>
<dbReference type="SUPFAM" id="SSF48008">
    <property type="entry name" value="GntR ligand-binding domain-like"/>
    <property type="match status" value="1"/>
</dbReference>
<keyword evidence="2 6" id="KW-0238">DNA-binding</keyword>
<sequence length="244" mass="27572">MSGSELKGRYQVNGKHKEDKMEKQTLGEIAAQKLLGMIQEKGYTAGDKLPTEAELVELLGVGRNTVREALRILMSRNIVTIRQGSGTFISDKNGVADDPLGFSMIEDRRKLTEDLIQIRVMLEPPIAALAAQNATPEDVLALEAVLLELEECMEKREDYSEKDSQFHAMIAGCSHNLVMTNLVPVITDGVQVFAGSVRETEYENTREAHRRIFEAIRDRRPVDAQQAMYFHLMFNDIRYKDEVK</sequence>
<reference evidence="6 7" key="1">
    <citation type="submission" date="2024-06" db="EMBL/GenBank/DDBJ databases">
        <title>Genomic Encyclopedia of Type Strains, Phase IV (KMG-IV): sequencing the most valuable type-strain genomes for metagenomic binning, comparative biology and taxonomic classification.</title>
        <authorList>
            <person name="Goeker M."/>
        </authorList>
    </citation>
    <scope>NUCLEOTIDE SEQUENCE [LARGE SCALE GENOMIC DNA]</scope>
    <source>
        <strain evidence="6 7">DSM 19261</strain>
    </source>
</reference>
<dbReference type="InterPro" id="IPR008920">
    <property type="entry name" value="TF_FadR/GntR_C"/>
</dbReference>
<dbReference type="Pfam" id="PF00392">
    <property type="entry name" value="GntR"/>
    <property type="match status" value="1"/>
</dbReference>
<dbReference type="InterPro" id="IPR036388">
    <property type="entry name" value="WH-like_DNA-bd_sf"/>
</dbReference>
<name>A0ABV2FXP4_9FIRM</name>
<dbReference type="EMBL" id="JBEPLZ010000007">
    <property type="protein sequence ID" value="MET3570808.1"/>
    <property type="molecule type" value="Genomic_DNA"/>
</dbReference>
<organism evidence="6 7">
    <name type="scientific">Enterocloster citroniae</name>
    <dbReference type="NCBI Taxonomy" id="358743"/>
    <lineage>
        <taxon>Bacteria</taxon>
        <taxon>Bacillati</taxon>
        <taxon>Bacillota</taxon>
        <taxon>Clostridia</taxon>
        <taxon>Lachnospirales</taxon>
        <taxon>Lachnospiraceae</taxon>
        <taxon>Enterocloster</taxon>
    </lineage>
</organism>
<evidence type="ECO:0000256" key="3">
    <source>
        <dbReference type="ARBA" id="ARBA00023163"/>
    </source>
</evidence>
<keyword evidence="7" id="KW-1185">Reference proteome</keyword>